<organism evidence="1 2">
    <name type="scientific">Bradyrhizobium hipponense</name>
    <dbReference type="NCBI Taxonomy" id="2605638"/>
    <lineage>
        <taxon>Bacteria</taxon>
        <taxon>Pseudomonadati</taxon>
        <taxon>Pseudomonadota</taxon>
        <taxon>Alphaproteobacteria</taxon>
        <taxon>Hyphomicrobiales</taxon>
        <taxon>Nitrobacteraceae</taxon>
        <taxon>Bradyrhizobium</taxon>
    </lineage>
</organism>
<evidence type="ECO:0000313" key="2">
    <source>
        <dbReference type="Proteomes" id="UP000324797"/>
    </source>
</evidence>
<dbReference type="RefSeq" id="WP_148741298.1">
    <property type="nucleotide sequence ID" value="NZ_VSTH01000065.1"/>
</dbReference>
<comment type="caution">
    <text evidence="1">The sequence shown here is derived from an EMBL/GenBank/DDBJ whole genome shotgun (WGS) entry which is preliminary data.</text>
</comment>
<dbReference type="EMBL" id="VSTH01000065">
    <property type="protein sequence ID" value="TYO64599.1"/>
    <property type="molecule type" value="Genomic_DNA"/>
</dbReference>
<reference evidence="1 2" key="1">
    <citation type="submission" date="2019-08" db="EMBL/GenBank/DDBJ databases">
        <title>Bradyrhizobium hipponensis sp. nov., a rhizobium isolated from a Lupinus angustifolius root nodule in Tunisia.</title>
        <authorList>
            <person name="Off K."/>
            <person name="Rejili M."/>
            <person name="Mars M."/>
            <person name="Brachmann A."/>
            <person name="Marin M."/>
        </authorList>
    </citation>
    <scope>NUCLEOTIDE SEQUENCE [LARGE SCALE GENOMIC DNA]</scope>
    <source>
        <strain evidence="2">aSej3</strain>
    </source>
</reference>
<gene>
    <name evidence="1" type="ORF">FXV83_20950</name>
</gene>
<sequence length="74" mass="8718">MFDVYRNDKRDLLVLSTGSAVPVLYSAHKWRKSRKRVLKVSDEIKSAVQTQGYYVRSLRATKTRMIKTRMIEIQ</sequence>
<protein>
    <submittedName>
        <fullName evidence="1">Uncharacterized protein</fullName>
    </submittedName>
</protein>
<dbReference type="AlphaFoldDB" id="A0A5S4YW03"/>
<accession>A0A5S4YW03</accession>
<keyword evidence="2" id="KW-1185">Reference proteome</keyword>
<dbReference type="Proteomes" id="UP000324797">
    <property type="component" value="Unassembled WGS sequence"/>
</dbReference>
<name>A0A5S4YW03_9BRAD</name>
<evidence type="ECO:0000313" key="1">
    <source>
        <dbReference type="EMBL" id="TYO64599.1"/>
    </source>
</evidence>
<proteinExistence type="predicted"/>